<organism evidence="1 2">
    <name type="scientific">Mycena albidolilacea</name>
    <dbReference type="NCBI Taxonomy" id="1033008"/>
    <lineage>
        <taxon>Eukaryota</taxon>
        <taxon>Fungi</taxon>
        <taxon>Dikarya</taxon>
        <taxon>Basidiomycota</taxon>
        <taxon>Agaricomycotina</taxon>
        <taxon>Agaricomycetes</taxon>
        <taxon>Agaricomycetidae</taxon>
        <taxon>Agaricales</taxon>
        <taxon>Marasmiineae</taxon>
        <taxon>Mycenaceae</taxon>
        <taxon>Mycena</taxon>
    </lineage>
</organism>
<dbReference type="EMBL" id="JARIHO010000018">
    <property type="protein sequence ID" value="KAJ7348022.1"/>
    <property type="molecule type" value="Genomic_DNA"/>
</dbReference>
<dbReference type="Proteomes" id="UP001218218">
    <property type="component" value="Unassembled WGS sequence"/>
</dbReference>
<sequence>VNISRPLRCDADTKTWLLLPWLSSSSHALVSKPTQSRSEEQRFVCMPSIFKPVDLPWTSLGQFYTAKVHTASRASPTRFLPHYPPTTCTPYRHVPQGIIDLHPTSLLACTFVCWAFVPTCRAARLRSPTSPCSPAPVRLHSPHLAMHVRDLTVRRLLAPDSPLPALPGMLSNLKGFGLFG</sequence>
<comment type="caution">
    <text evidence="1">The sequence shown here is derived from an EMBL/GenBank/DDBJ whole genome shotgun (WGS) entry which is preliminary data.</text>
</comment>
<reference evidence="1" key="1">
    <citation type="submission" date="2023-03" db="EMBL/GenBank/DDBJ databases">
        <title>Massive genome expansion in bonnet fungi (Mycena s.s.) driven by repeated elements and novel gene families across ecological guilds.</title>
        <authorList>
            <consortium name="Lawrence Berkeley National Laboratory"/>
            <person name="Harder C.B."/>
            <person name="Miyauchi S."/>
            <person name="Viragh M."/>
            <person name="Kuo A."/>
            <person name="Thoen E."/>
            <person name="Andreopoulos B."/>
            <person name="Lu D."/>
            <person name="Skrede I."/>
            <person name="Drula E."/>
            <person name="Henrissat B."/>
            <person name="Morin E."/>
            <person name="Kohler A."/>
            <person name="Barry K."/>
            <person name="LaButti K."/>
            <person name="Morin E."/>
            <person name="Salamov A."/>
            <person name="Lipzen A."/>
            <person name="Mereny Z."/>
            <person name="Hegedus B."/>
            <person name="Baldrian P."/>
            <person name="Stursova M."/>
            <person name="Weitz H."/>
            <person name="Taylor A."/>
            <person name="Grigoriev I.V."/>
            <person name="Nagy L.G."/>
            <person name="Martin F."/>
            <person name="Kauserud H."/>
        </authorList>
    </citation>
    <scope>NUCLEOTIDE SEQUENCE</scope>
    <source>
        <strain evidence="1">CBHHK002</strain>
    </source>
</reference>
<dbReference type="AlphaFoldDB" id="A0AAD7A226"/>
<evidence type="ECO:0000313" key="2">
    <source>
        <dbReference type="Proteomes" id="UP001218218"/>
    </source>
</evidence>
<protein>
    <submittedName>
        <fullName evidence="1">Uncharacterized protein</fullName>
    </submittedName>
</protein>
<accession>A0AAD7A226</accession>
<proteinExistence type="predicted"/>
<keyword evidence="2" id="KW-1185">Reference proteome</keyword>
<name>A0AAD7A226_9AGAR</name>
<gene>
    <name evidence="1" type="ORF">DFH08DRAFT_867167</name>
</gene>
<evidence type="ECO:0000313" key="1">
    <source>
        <dbReference type="EMBL" id="KAJ7348022.1"/>
    </source>
</evidence>
<feature type="non-terminal residue" evidence="1">
    <location>
        <position position="1"/>
    </location>
</feature>